<organism evidence="1 2">
    <name type="scientific">Rotaria sordida</name>
    <dbReference type="NCBI Taxonomy" id="392033"/>
    <lineage>
        <taxon>Eukaryota</taxon>
        <taxon>Metazoa</taxon>
        <taxon>Spiralia</taxon>
        <taxon>Gnathifera</taxon>
        <taxon>Rotifera</taxon>
        <taxon>Eurotatoria</taxon>
        <taxon>Bdelloidea</taxon>
        <taxon>Philodinida</taxon>
        <taxon>Philodinidae</taxon>
        <taxon>Rotaria</taxon>
    </lineage>
</organism>
<gene>
    <name evidence="1" type="ORF">OTI717_LOCUS37912</name>
</gene>
<dbReference type="Proteomes" id="UP000663823">
    <property type="component" value="Unassembled WGS sequence"/>
</dbReference>
<evidence type="ECO:0000313" key="1">
    <source>
        <dbReference type="EMBL" id="CAF4185922.1"/>
    </source>
</evidence>
<protein>
    <submittedName>
        <fullName evidence="1">Uncharacterized protein</fullName>
    </submittedName>
</protein>
<name>A0A820AB74_9BILA</name>
<evidence type="ECO:0000313" key="2">
    <source>
        <dbReference type="Proteomes" id="UP000663823"/>
    </source>
</evidence>
<proteinExistence type="predicted"/>
<feature type="non-terminal residue" evidence="1">
    <location>
        <position position="1"/>
    </location>
</feature>
<reference evidence="1" key="1">
    <citation type="submission" date="2021-02" db="EMBL/GenBank/DDBJ databases">
        <authorList>
            <person name="Nowell W R."/>
        </authorList>
    </citation>
    <scope>NUCLEOTIDE SEQUENCE</scope>
</reference>
<dbReference type="AlphaFoldDB" id="A0A820AB74"/>
<accession>A0A820AB74</accession>
<dbReference type="EMBL" id="CAJOAX010019106">
    <property type="protein sequence ID" value="CAF4185922.1"/>
    <property type="molecule type" value="Genomic_DNA"/>
</dbReference>
<comment type="caution">
    <text evidence="1">The sequence shown here is derived from an EMBL/GenBank/DDBJ whole genome shotgun (WGS) entry which is preliminary data.</text>
</comment>
<sequence length="124" mass="14489">MVAQRAYFFRKMDHLRQENAHVYYHDETWCNMGEEKKSIWFNDSGEGRLRKTAGKGPNVGICIVVDNAPWHSELTDDTKPAKRSYNKAQVQQWLSKHYVIFDSAMTKAELLELASANRPTRHYK</sequence>